<keyword evidence="3" id="KW-0520">NAD</keyword>
<dbReference type="Pfam" id="PF00389">
    <property type="entry name" value="2-Hacid_dh"/>
    <property type="match status" value="1"/>
</dbReference>
<keyword evidence="2 4" id="KW-0560">Oxidoreductase</keyword>
<evidence type="ECO:0000313" key="8">
    <source>
        <dbReference type="Proteomes" id="UP000034032"/>
    </source>
</evidence>
<dbReference type="GO" id="GO:0051287">
    <property type="term" value="F:NAD binding"/>
    <property type="evidence" value="ECO:0007669"/>
    <property type="project" value="InterPro"/>
</dbReference>
<dbReference type="PANTHER" id="PTHR42789:SF1">
    <property type="entry name" value="D-ISOMER SPECIFIC 2-HYDROXYACID DEHYDROGENASE FAMILY PROTEIN (AFU_ORTHOLOGUE AFUA_6G10090)"/>
    <property type="match status" value="1"/>
</dbReference>
<dbReference type="EMBL" id="LCJR01000019">
    <property type="protein sequence ID" value="KKT81465.1"/>
    <property type="molecule type" value="Genomic_DNA"/>
</dbReference>
<feature type="domain" description="D-isomer specific 2-hydroxyacid dehydrogenase NAD-binding" evidence="6">
    <location>
        <begin position="127"/>
        <end position="309"/>
    </location>
</feature>
<dbReference type="InterPro" id="IPR029753">
    <property type="entry name" value="D-isomer_DH_CS"/>
</dbReference>
<protein>
    <submittedName>
        <fullName evidence="7">D-isomer specific 2-hydroxyacid dehydrogenase NAD-binding protein</fullName>
    </submittedName>
</protein>
<comment type="similarity">
    <text evidence="1 4">Belongs to the D-isomer specific 2-hydroxyacid dehydrogenase family.</text>
</comment>
<name>A0A0G1KD00_9BACT</name>
<proteinExistence type="inferred from homology"/>
<dbReference type="InterPro" id="IPR036291">
    <property type="entry name" value="NAD(P)-bd_dom_sf"/>
</dbReference>
<dbReference type="Gene3D" id="3.40.50.720">
    <property type="entry name" value="NAD(P)-binding Rossmann-like Domain"/>
    <property type="match status" value="2"/>
</dbReference>
<evidence type="ECO:0000259" key="6">
    <source>
        <dbReference type="Pfam" id="PF02826"/>
    </source>
</evidence>
<dbReference type="PANTHER" id="PTHR42789">
    <property type="entry name" value="D-ISOMER SPECIFIC 2-HYDROXYACID DEHYDROGENASE FAMILY PROTEIN (AFU_ORTHOLOGUE AFUA_6G10090)"/>
    <property type="match status" value="1"/>
</dbReference>
<organism evidence="7 8">
    <name type="scientific">Candidatus Yanofskybacteria bacterium GW2011_GWA2_44_9</name>
    <dbReference type="NCBI Taxonomy" id="1619025"/>
    <lineage>
        <taxon>Bacteria</taxon>
        <taxon>Candidatus Yanofskyibacteriota</taxon>
    </lineage>
</organism>
<dbReference type="GO" id="GO:0016616">
    <property type="term" value="F:oxidoreductase activity, acting on the CH-OH group of donors, NAD or NADP as acceptor"/>
    <property type="evidence" value="ECO:0007669"/>
    <property type="project" value="InterPro"/>
</dbReference>
<evidence type="ECO:0000259" key="5">
    <source>
        <dbReference type="Pfam" id="PF00389"/>
    </source>
</evidence>
<dbReference type="PROSITE" id="PS00671">
    <property type="entry name" value="D_2_HYDROXYACID_DH_3"/>
    <property type="match status" value="1"/>
</dbReference>
<feature type="domain" description="D-isomer specific 2-hydroxyacid dehydrogenase catalytic" evidence="5">
    <location>
        <begin position="53"/>
        <end position="108"/>
    </location>
</feature>
<dbReference type="SUPFAM" id="SSF52283">
    <property type="entry name" value="Formate/glycerate dehydrogenase catalytic domain-like"/>
    <property type="match status" value="1"/>
</dbReference>
<reference evidence="7 8" key="1">
    <citation type="journal article" date="2015" name="Nature">
        <title>rRNA introns, odd ribosomes, and small enigmatic genomes across a large radiation of phyla.</title>
        <authorList>
            <person name="Brown C.T."/>
            <person name="Hug L.A."/>
            <person name="Thomas B.C."/>
            <person name="Sharon I."/>
            <person name="Castelle C.J."/>
            <person name="Singh A."/>
            <person name="Wilkins M.J."/>
            <person name="Williams K.H."/>
            <person name="Banfield J.F."/>
        </authorList>
    </citation>
    <scope>NUCLEOTIDE SEQUENCE [LARGE SCALE GENOMIC DNA]</scope>
</reference>
<evidence type="ECO:0000256" key="4">
    <source>
        <dbReference type="RuleBase" id="RU003719"/>
    </source>
</evidence>
<gene>
    <name evidence="7" type="ORF">UW79_C0019G0021</name>
</gene>
<dbReference type="InterPro" id="IPR050857">
    <property type="entry name" value="D-2-hydroxyacid_DH"/>
</dbReference>
<dbReference type="AlphaFoldDB" id="A0A0G1KD00"/>
<dbReference type="InterPro" id="IPR006140">
    <property type="entry name" value="D-isomer_DH_NAD-bd"/>
</dbReference>
<comment type="caution">
    <text evidence="7">The sequence shown here is derived from an EMBL/GenBank/DDBJ whole genome shotgun (WGS) entry which is preliminary data.</text>
</comment>
<accession>A0A0G1KD00</accession>
<dbReference type="SUPFAM" id="SSF51735">
    <property type="entry name" value="NAD(P)-binding Rossmann-fold domains"/>
    <property type="match status" value="1"/>
</dbReference>
<evidence type="ECO:0000256" key="1">
    <source>
        <dbReference type="ARBA" id="ARBA00005854"/>
    </source>
</evidence>
<dbReference type="Proteomes" id="UP000034032">
    <property type="component" value="Unassembled WGS sequence"/>
</dbReference>
<evidence type="ECO:0000313" key="7">
    <source>
        <dbReference type="EMBL" id="KKT81465.1"/>
    </source>
</evidence>
<dbReference type="Pfam" id="PF02826">
    <property type="entry name" value="2-Hacid_dh_C"/>
    <property type="match status" value="1"/>
</dbReference>
<evidence type="ECO:0000256" key="3">
    <source>
        <dbReference type="ARBA" id="ARBA00023027"/>
    </source>
</evidence>
<dbReference type="InterPro" id="IPR006139">
    <property type="entry name" value="D-isomer_2_OHA_DH_cat_dom"/>
</dbReference>
<evidence type="ECO:0000256" key="2">
    <source>
        <dbReference type="ARBA" id="ARBA00023002"/>
    </source>
</evidence>
<sequence length="335" mass="37643">MIILIAESNYSPEAVKVYKTLGEVYFWFPGSRSSDGDKVAKSVSELSQPDRDRFLSKIDIIVIRLMLNVRKDLIDRMSNLKIIATSTTGLNHIDVDYAEKRGVKVISLRGETLFLRNIPSTAEETWGLLLALVRNLPWAFDDVKNGNWTPNKWVGHQLMGKTIGLLGLGRLGKIVAEYAVAFKMNVISYDPAVSQKEMKKYGAKKVAMDYLFKNSDIVSLHVLLNDETYGLVKDDHLKMMKPTAYLINTARGELIEKGGLESALEKKWIAGAAIDVMWDEKDDSGHLKDNKLMEYAKKNTNLIIVPHIGGTTYDATRITQDFIAELVRKNCKKSG</sequence>